<reference evidence="1 2" key="1">
    <citation type="submission" date="2024-03" db="EMBL/GenBank/DDBJ databases">
        <authorList>
            <person name="Gkanogiannis A."/>
            <person name="Becerra Lopez-Lavalle L."/>
        </authorList>
    </citation>
    <scope>NUCLEOTIDE SEQUENCE [LARGE SCALE GENOMIC DNA]</scope>
</reference>
<organism evidence="1 2">
    <name type="scientific">Citrullus colocynthis</name>
    <name type="common">colocynth</name>
    <dbReference type="NCBI Taxonomy" id="252529"/>
    <lineage>
        <taxon>Eukaryota</taxon>
        <taxon>Viridiplantae</taxon>
        <taxon>Streptophyta</taxon>
        <taxon>Embryophyta</taxon>
        <taxon>Tracheophyta</taxon>
        <taxon>Spermatophyta</taxon>
        <taxon>Magnoliopsida</taxon>
        <taxon>eudicotyledons</taxon>
        <taxon>Gunneridae</taxon>
        <taxon>Pentapetalae</taxon>
        <taxon>rosids</taxon>
        <taxon>fabids</taxon>
        <taxon>Cucurbitales</taxon>
        <taxon>Cucurbitaceae</taxon>
        <taxon>Benincaseae</taxon>
        <taxon>Citrullus</taxon>
    </lineage>
</organism>
<dbReference type="PANTHER" id="PTHR47303:SF1">
    <property type="entry name" value="NF-KAPPA-B INHIBITOR BETA"/>
    <property type="match status" value="1"/>
</dbReference>
<dbReference type="SMART" id="SM00248">
    <property type="entry name" value="ANK"/>
    <property type="match status" value="2"/>
</dbReference>
<dbReference type="SUPFAM" id="SSF48403">
    <property type="entry name" value="Ankyrin repeat"/>
    <property type="match status" value="1"/>
</dbReference>
<dbReference type="EMBL" id="OZ021742">
    <property type="protein sequence ID" value="CAK9327293.1"/>
    <property type="molecule type" value="Genomic_DNA"/>
</dbReference>
<proteinExistence type="predicted"/>
<protein>
    <submittedName>
        <fullName evidence="1">Uncharacterized protein</fullName>
    </submittedName>
</protein>
<evidence type="ECO:0000313" key="1">
    <source>
        <dbReference type="EMBL" id="CAK9327293.1"/>
    </source>
</evidence>
<dbReference type="InterPro" id="IPR036770">
    <property type="entry name" value="Ankyrin_rpt-contain_sf"/>
</dbReference>
<dbReference type="InterPro" id="IPR002110">
    <property type="entry name" value="Ankyrin_rpt"/>
</dbReference>
<dbReference type="PANTHER" id="PTHR47303">
    <property type="match status" value="1"/>
</dbReference>
<sequence>MEKKSYYLLQCRNLTNNNITRKDDWNTAERIFKNDASAFSKKIAARQNTALHIAAAAKNISFVENMVHLSSVSDLAIKDIHGRTALAHADTSGVVRIAEAMVNKNPDLPNVHDRVKRTTVSMAIVYKQKHMASYLFSKTNLEL</sequence>
<name>A0ABP0Z5Z0_9ROSI</name>
<dbReference type="Proteomes" id="UP001642487">
    <property type="component" value="Chromosome 8"/>
</dbReference>
<dbReference type="Gene3D" id="1.25.40.20">
    <property type="entry name" value="Ankyrin repeat-containing domain"/>
    <property type="match status" value="1"/>
</dbReference>
<accession>A0ABP0Z5Z0</accession>
<gene>
    <name evidence="1" type="ORF">CITCOLO1_LOCUS19667</name>
</gene>
<keyword evidence="2" id="KW-1185">Reference proteome</keyword>
<dbReference type="Pfam" id="PF00023">
    <property type="entry name" value="Ank"/>
    <property type="match status" value="1"/>
</dbReference>
<evidence type="ECO:0000313" key="2">
    <source>
        <dbReference type="Proteomes" id="UP001642487"/>
    </source>
</evidence>